<proteinExistence type="predicted"/>
<evidence type="ECO:0000313" key="2">
    <source>
        <dbReference type="Proteomes" id="UP001233172"/>
    </source>
</evidence>
<feature type="non-terminal residue" evidence="1">
    <location>
        <position position="1"/>
    </location>
</feature>
<evidence type="ECO:0000313" key="1">
    <source>
        <dbReference type="EMBL" id="KAK0044721.1"/>
    </source>
</evidence>
<sequence>LRGLALPPVMRDLPANGLEPLLCRLHYYLSVSRNSGLYSFVACHDVVSFINPLTPTISSFSNPQTPTISVNQRKDYTNYHISRGKENSSLVTQLPF</sequence>
<comment type="caution">
    <text evidence="1">The sequence shown here is derived from an EMBL/GenBank/DDBJ whole genome shotgun (WGS) entry which is preliminary data.</text>
</comment>
<gene>
    <name evidence="1" type="ORF">Bpfe_025894</name>
</gene>
<name>A0AAD8EZF9_BIOPF</name>
<accession>A0AAD8EZF9</accession>
<dbReference type="AlphaFoldDB" id="A0AAD8EZF9"/>
<organism evidence="1 2">
    <name type="scientific">Biomphalaria pfeifferi</name>
    <name type="common">Bloodfluke planorb</name>
    <name type="synonym">Freshwater snail</name>
    <dbReference type="NCBI Taxonomy" id="112525"/>
    <lineage>
        <taxon>Eukaryota</taxon>
        <taxon>Metazoa</taxon>
        <taxon>Spiralia</taxon>
        <taxon>Lophotrochozoa</taxon>
        <taxon>Mollusca</taxon>
        <taxon>Gastropoda</taxon>
        <taxon>Heterobranchia</taxon>
        <taxon>Euthyneura</taxon>
        <taxon>Panpulmonata</taxon>
        <taxon>Hygrophila</taxon>
        <taxon>Lymnaeoidea</taxon>
        <taxon>Planorbidae</taxon>
        <taxon>Biomphalaria</taxon>
    </lineage>
</organism>
<reference evidence="1" key="2">
    <citation type="submission" date="2023-04" db="EMBL/GenBank/DDBJ databases">
        <authorList>
            <person name="Bu L."/>
            <person name="Lu L."/>
            <person name="Laidemitt M.R."/>
            <person name="Zhang S.M."/>
            <person name="Mutuku M."/>
            <person name="Mkoji G."/>
            <person name="Steinauer M."/>
            <person name="Loker E.S."/>
        </authorList>
    </citation>
    <scope>NUCLEOTIDE SEQUENCE</scope>
    <source>
        <strain evidence="1">KasaAsao</strain>
        <tissue evidence="1">Whole Snail</tissue>
    </source>
</reference>
<reference evidence="1" key="1">
    <citation type="journal article" date="2023" name="PLoS Negl. Trop. Dis.">
        <title>A genome sequence for Biomphalaria pfeifferi, the major vector snail for the human-infecting parasite Schistosoma mansoni.</title>
        <authorList>
            <person name="Bu L."/>
            <person name="Lu L."/>
            <person name="Laidemitt M.R."/>
            <person name="Zhang S.M."/>
            <person name="Mutuku M."/>
            <person name="Mkoji G."/>
            <person name="Steinauer M."/>
            <person name="Loker E.S."/>
        </authorList>
    </citation>
    <scope>NUCLEOTIDE SEQUENCE</scope>
    <source>
        <strain evidence="1">KasaAsao</strain>
    </source>
</reference>
<dbReference type="EMBL" id="JASAOG010000193">
    <property type="protein sequence ID" value="KAK0044721.1"/>
    <property type="molecule type" value="Genomic_DNA"/>
</dbReference>
<protein>
    <submittedName>
        <fullName evidence="1">Uncharacterized protein</fullName>
    </submittedName>
</protein>
<keyword evidence="2" id="KW-1185">Reference proteome</keyword>
<dbReference type="Proteomes" id="UP001233172">
    <property type="component" value="Unassembled WGS sequence"/>
</dbReference>